<dbReference type="PROSITE" id="PS00870">
    <property type="entry name" value="CLPAB_1"/>
    <property type="match status" value="1"/>
</dbReference>
<evidence type="ECO:0000256" key="3">
    <source>
        <dbReference type="ARBA" id="ARBA00022741"/>
    </source>
</evidence>
<sequence>MISKHLETSLNKALQLAHARRHQFATLEHLLLALLDNPEVVDILIPCGCDMQQLNMELAEHLEQHIPLSADAAPSIADITPTIAFQRVIQRAVQQVQSSGRDMVTGAYVLVAMFNEKDAHAVYFLAKQNINKLDVQSMIAHGGESEATGAGEHGHAHEGSAAGAGNKEKDDPLAAYTVNLNIRAQEGKIDPLIGRENEIRRTLQILCRRRKNNPLYVGDAGVGKTHLAEGLALKIVNGEVPEILADAEVFSLDMGSLLAGTKYRGDFESRLKNVLRALKERPKSVLFIDEIHTVIGAGATSGSTMDASNLLKPMLQNGELRCIGSTTFEEYRTIFEQDRALARRFQKVDVLEPSLEETIKILKGLKIRFEDHHGVRFTNQALQTAAELSARHINDRKHPDSAIDVIDEAGAASQLLPLSKRKKSIGVKEIEQVVALMARIPTRSVSKDDRQVLRNLDKNLRLSLFGQDGAIDKTCEAIKLNRSGLGNPEKPIGSFLFAGPTGVGKTELARLLAAEMGVELIRFDMSEYMERHAVSRLIGAPPGYVGFEQGGLLTDAVTKNPHSVLLLDEIEKAHPDVFNILLQVMDHGKLTDNNGRQADFRNVVLIMTTNAGASDLERASVGFVTQTHVGDDMKAINQTFAPEFRNRLDAIIPFVQLNRETILRVVDKFLVRLETQLEEKGVALFVDDSARHLLAKKGYDKKHGARPMERAIQQELRKPLSDELLFGKLVHGGAVHVSAVEAANELAILVEDSHEVEKAEKTSEETSEA</sequence>
<dbReference type="InterPro" id="IPR050130">
    <property type="entry name" value="ClpA_ClpB"/>
</dbReference>
<evidence type="ECO:0000256" key="6">
    <source>
        <dbReference type="PROSITE-ProRule" id="PRU01251"/>
    </source>
</evidence>
<dbReference type="eggNOG" id="COG0542">
    <property type="taxonomic scope" value="Bacteria"/>
</dbReference>
<dbReference type="Gene3D" id="1.10.1780.10">
    <property type="entry name" value="Clp, N-terminal domain"/>
    <property type="match status" value="1"/>
</dbReference>
<dbReference type="GO" id="GO:0004252">
    <property type="term" value="F:serine-type endopeptidase activity"/>
    <property type="evidence" value="ECO:0007669"/>
    <property type="project" value="UniProtKB-EC"/>
</dbReference>
<dbReference type="GO" id="GO:0006508">
    <property type="term" value="P:proteolysis"/>
    <property type="evidence" value="ECO:0007669"/>
    <property type="project" value="UniProtKB-KW"/>
</dbReference>
<dbReference type="InterPro" id="IPR004176">
    <property type="entry name" value="Clp_R_N"/>
</dbReference>
<accession>A0L8H5</accession>
<name>A0L8H5_MAGMM</name>
<dbReference type="SMART" id="SM01086">
    <property type="entry name" value="ClpB_D2-small"/>
    <property type="match status" value="1"/>
</dbReference>
<evidence type="ECO:0000313" key="10">
    <source>
        <dbReference type="EMBL" id="ABK44268.1"/>
    </source>
</evidence>
<evidence type="ECO:0000259" key="9">
    <source>
        <dbReference type="PROSITE" id="PS51903"/>
    </source>
</evidence>
<keyword evidence="10" id="KW-0645">Protease</keyword>
<dbReference type="OrthoDB" id="9803641at2"/>
<evidence type="ECO:0000313" key="11">
    <source>
        <dbReference type="Proteomes" id="UP000002586"/>
    </source>
</evidence>
<reference evidence="10 11" key="2">
    <citation type="journal article" date="2012" name="Int. J. Syst. Evol. Microbiol.">
        <title>Magnetococcus marinus gen. nov., sp. nov., a marine, magnetotactic bacterium that represents a novel lineage (Magnetococcaceae fam. nov.; Magnetococcales ord. nov.) at the base of the Alphaproteobacteria.</title>
        <authorList>
            <person name="Bazylinski D.A."/>
            <person name="Williams T.J."/>
            <person name="Lefevre C.T."/>
            <person name="Berg R.J."/>
            <person name="Zhang C.L."/>
            <person name="Bowser S.S."/>
            <person name="Dean A.J."/>
            <person name="Beveridge T.J."/>
        </authorList>
    </citation>
    <scope>NUCLEOTIDE SEQUENCE [LARGE SCALE GENOMIC DNA]</scope>
    <source>
        <strain evidence="11">ATCC BAA-1437 / JCM 17883 / MC-1</strain>
    </source>
</reference>
<dbReference type="Pfam" id="PF07724">
    <property type="entry name" value="AAA_2"/>
    <property type="match status" value="1"/>
</dbReference>
<dbReference type="HOGENOM" id="CLU_005070_4_2_5"/>
<dbReference type="PANTHER" id="PTHR11638:SF111">
    <property type="entry name" value="ATP-DEPENDENT CLP PROTEASE ATP-BINDING SUBUNIT CLPA"/>
    <property type="match status" value="1"/>
</dbReference>
<dbReference type="GO" id="GO:0005524">
    <property type="term" value="F:ATP binding"/>
    <property type="evidence" value="ECO:0007669"/>
    <property type="project" value="UniProtKB-KW"/>
</dbReference>
<dbReference type="FunFam" id="3.40.50.300:FF:000025">
    <property type="entry name" value="ATP-dependent Clp protease subunit"/>
    <property type="match status" value="1"/>
</dbReference>
<dbReference type="InterPro" id="IPR003593">
    <property type="entry name" value="AAA+_ATPase"/>
</dbReference>
<dbReference type="InterPro" id="IPR041546">
    <property type="entry name" value="ClpA/ClpB_AAA_lid"/>
</dbReference>
<dbReference type="KEGG" id="mgm:Mmc1_1760"/>
<dbReference type="EC" id="3.4.21.92" evidence="10"/>
<dbReference type="PROSITE" id="PS51903">
    <property type="entry name" value="CLP_R"/>
    <property type="match status" value="1"/>
</dbReference>
<dbReference type="Gene3D" id="1.10.8.60">
    <property type="match status" value="2"/>
</dbReference>
<comment type="similarity">
    <text evidence="1 7">Belongs to the ClpA/ClpB family.</text>
</comment>
<dbReference type="CDD" id="cd00009">
    <property type="entry name" value="AAA"/>
    <property type="match status" value="1"/>
</dbReference>
<evidence type="ECO:0000256" key="8">
    <source>
        <dbReference type="SAM" id="MobiDB-lite"/>
    </source>
</evidence>
<dbReference type="InterPro" id="IPR036628">
    <property type="entry name" value="Clp_N_dom_sf"/>
</dbReference>
<dbReference type="Proteomes" id="UP000002586">
    <property type="component" value="Chromosome"/>
</dbReference>
<dbReference type="NCBIfam" id="TIGR02639">
    <property type="entry name" value="ClpA"/>
    <property type="match status" value="1"/>
</dbReference>
<keyword evidence="4 7" id="KW-0067">ATP-binding</keyword>
<dbReference type="AlphaFoldDB" id="A0L8H5"/>
<keyword evidence="5 7" id="KW-0143">Chaperone</keyword>
<dbReference type="InterPro" id="IPR018368">
    <property type="entry name" value="ClpA/B_CS1"/>
</dbReference>
<dbReference type="Pfam" id="PF10431">
    <property type="entry name" value="ClpB_D2-small"/>
    <property type="match status" value="1"/>
</dbReference>
<dbReference type="PANTHER" id="PTHR11638">
    <property type="entry name" value="ATP-DEPENDENT CLP PROTEASE"/>
    <property type="match status" value="1"/>
</dbReference>
<dbReference type="InterPro" id="IPR013461">
    <property type="entry name" value="ClpA"/>
</dbReference>
<dbReference type="SUPFAM" id="SSF81923">
    <property type="entry name" value="Double Clp-N motif"/>
    <property type="match status" value="1"/>
</dbReference>
<dbReference type="Pfam" id="PF02861">
    <property type="entry name" value="Clp_N"/>
    <property type="match status" value="1"/>
</dbReference>
<dbReference type="Gene3D" id="3.40.50.300">
    <property type="entry name" value="P-loop containing nucleotide triphosphate hydrolases"/>
    <property type="match status" value="2"/>
</dbReference>
<gene>
    <name evidence="10" type="ordered locus">Mmc1_1760</name>
</gene>
<evidence type="ECO:0000256" key="1">
    <source>
        <dbReference type="ARBA" id="ARBA00008675"/>
    </source>
</evidence>
<dbReference type="InterPro" id="IPR003959">
    <property type="entry name" value="ATPase_AAA_core"/>
</dbReference>
<reference evidence="11" key="1">
    <citation type="journal article" date="2009" name="Appl. Environ. Microbiol.">
        <title>Complete genome sequence of the chemolithoautotrophic marine magnetotactic coccus strain MC-1.</title>
        <authorList>
            <person name="Schubbe S."/>
            <person name="Williams T.J."/>
            <person name="Xie G."/>
            <person name="Kiss H.E."/>
            <person name="Brettin T.S."/>
            <person name="Martinez D."/>
            <person name="Ross C.A."/>
            <person name="Schuler D."/>
            <person name="Cox B.L."/>
            <person name="Nealson K.H."/>
            <person name="Bazylinski D.A."/>
        </authorList>
    </citation>
    <scope>NUCLEOTIDE SEQUENCE [LARGE SCALE GENOMIC DNA]</scope>
    <source>
        <strain evidence="11">ATCC BAA-1437 / JCM 17883 / MC-1</strain>
    </source>
</reference>
<dbReference type="SUPFAM" id="SSF52540">
    <property type="entry name" value="P-loop containing nucleoside triphosphate hydrolases"/>
    <property type="match status" value="2"/>
</dbReference>
<evidence type="ECO:0000256" key="2">
    <source>
        <dbReference type="ARBA" id="ARBA00022737"/>
    </source>
</evidence>
<keyword evidence="3 7" id="KW-0547">Nucleotide-binding</keyword>
<protein>
    <submittedName>
        <fullName evidence="10">ATP-dependent Clp protease ATP-binding subunit ClpA</fullName>
        <ecNumber evidence="10">3.4.21.92</ecNumber>
    </submittedName>
</protein>
<keyword evidence="11" id="KW-1185">Reference proteome</keyword>
<dbReference type="EMBL" id="CP000471">
    <property type="protein sequence ID" value="ABK44268.1"/>
    <property type="molecule type" value="Genomic_DNA"/>
</dbReference>
<dbReference type="GO" id="GO:0005737">
    <property type="term" value="C:cytoplasm"/>
    <property type="evidence" value="ECO:0007669"/>
    <property type="project" value="TreeGrafter"/>
</dbReference>
<proteinExistence type="inferred from homology"/>
<dbReference type="PROSITE" id="PS00871">
    <property type="entry name" value="CLPAB_2"/>
    <property type="match status" value="1"/>
</dbReference>
<keyword evidence="2 6" id="KW-0677">Repeat</keyword>
<organism evidence="10 11">
    <name type="scientific">Magnetococcus marinus (strain ATCC BAA-1437 / JCM 17883 / MC-1)</name>
    <dbReference type="NCBI Taxonomy" id="156889"/>
    <lineage>
        <taxon>Bacteria</taxon>
        <taxon>Pseudomonadati</taxon>
        <taxon>Pseudomonadota</taxon>
        <taxon>Magnetococcia</taxon>
        <taxon>Magnetococcales</taxon>
        <taxon>Magnetococcaceae</taxon>
        <taxon>Magnetococcus</taxon>
    </lineage>
</organism>
<dbReference type="Pfam" id="PF17871">
    <property type="entry name" value="AAA_lid_9"/>
    <property type="match status" value="1"/>
</dbReference>
<evidence type="ECO:0000256" key="5">
    <source>
        <dbReference type="ARBA" id="ARBA00023186"/>
    </source>
</evidence>
<feature type="domain" description="Clp R" evidence="9">
    <location>
        <begin position="1"/>
        <end position="146"/>
    </location>
</feature>
<dbReference type="SMART" id="SM00382">
    <property type="entry name" value="AAA"/>
    <property type="match status" value="2"/>
</dbReference>
<dbReference type="RefSeq" id="WP_011713415.1">
    <property type="nucleotide sequence ID" value="NC_008576.1"/>
</dbReference>
<dbReference type="GO" id="GO:0016887">
    <property type="term" value="F:ATP hydrolysis activity"/>
    <property type="evidence" value="ECO:0007669"/>
    <property type="project" value="InterPro"/>
</dbReference>
<evidence type="ECO:0000256" key="4">
    <source>
        <dbReference type="ARBA" id="ARBA00022840"/>
    </source>
</evidence>
<dbReference type="PRINTS" id="PR00300">
    <property type="entry name" value="CLPPROTEASEA"/>
</dbReference>
<evidence type="ECO:0000256" key="7">
    <source>
        <dbReference type="RuleBase" id="RU004432"/>
    </source>
</evidence>
<keyword evidence="10" id="KW-0378">Hydrolase</keyword>
<dbReference type="InterPro" id="IPR019489">
    <property type="entry name" value="Clp_ATPase_C"/>
</dbReference>
<dbReference type="CDD" id="cd19499">
    <property type="entry name" value="RecA-like_ClpB_Hsp104-like"/>
    <property type="match status" value="1"/>
</dbReference>
<dbReference type="InterPro" id="IPR001270">
    <property type="entry name" value="ClpA/B"/>
</dbReference>
<dbReference type="Pfam" id="PF00004">
    <property type="entry name" value="AAA"/>
    <property type="match status" value="1"/>
</dbReference>
<dbReference type="GO" id="GO:0034605">
    <property type="term" value="P:cellular response to heat"/>
    <property type="evidence" value="ECO:0007669"/>
    <property type="project" value="TreeGrafter"/>
</dbReference>
<dbReference type="STRING" id="156889.Mmc1_1760"/>
<feature type="region of interest" description="Disordered" evidence="8">
    <location>
        <begin position="144"/>
        <end position="169"/>
    </location>
</feature>
<dbReference type="InterPro" id="IPR028299">
    <property type="entry name" value="ClpA/B_CS2"/>
</dbReference>
<dbReference type="InterPro" id="IPR027417">
    <property type="entry name" value="P-loop_NTPase"/>
</dbReference>
<dbReference type="GO" id="GO:0043335">
    <property type="term" value="P:protein unfolding"/>
    <property type="evidence" value="ECO:0007669"/>
    <property type="project" value="InterPro"/>
</dbReference>